<organism evidence="3 4">
    <name type="scientific">Candidatus Yanofskybacteria bacterium RIFCSPHIGHO2_01_FULL_48_25b</name>
    <dbReference type="NCBI Taxonomy" id="1802672"/>
    <lineage>
        <taxon>Bacteria</taxon>
        <taxon>Candidatus Yanofskyibacteriota</taxon>
    </lineage>
</organism>
<dbReference type="EMBL" id="MGJM01000006">
    <property type="protein sequence ID" value="OGN06977.1"/>
    <property type="molecule type" value="Genomic_DNA"/>
</dbReference>
<reference evidence="3 4" key="1">
    <citation type="journal article" date="2016" name="Nat. Commun.">
        <title>Thousands of microbial genomes shed light on interconnected biogeochemical processes in an aquifer system.</title>
        <authorList>
            <person name="Anantharaman K."/>
            <person name="Brown C.T."/>
            <person name="Hug L.A."/>
            <person name="Sharon I."/>
            <person name="Castelle C.J."/>
            <person name="Probst A.J."/>
            <person name="Thomas B.C."/>
            <person name="Singh A."/>
            <person name="Wilkins M.J."/>
            <person name="Karaoz U."/>
            <person name="Brodie E.L."/>
            <person name="Williams K.H."/>
            <person name="Hubbard S.S."/>
            <person name="Banfield J.F."/>
        </authorList>
    </citation>
    <scope>NUCLEOTIDE SEQUENCE [LARGE SCALE GENOMIC DNA]</scope>
</reference>
<dbReference type="InterPro" id="IPR029044">
    <property type="entry name" value="Nucleotide-diphossugar_trans"/>
</dbReference>
<evidence type="ECO:0000313" key="3">
    <source>
        <dbReference type="EMBL" id="OGN06977.1"/>
    </source>
</evidence>
<evidence type="ECO:0000313" key="4">
    <source>
        <dbReference type="Proteomes" id="UP000177605"/>
    </source>
</evidence>
<dbReference type="Proteomes" id="UP000177605">
    <property type="component" value="Unassembled WGS sequence"/>
</dbReference>
<dbReference type="PANTHER" id="PTHR48090:SF7">
    <property type="entry name" value="RFBJ PROTEIN"/>
    <property type="match status" value="1"/>
</dbReference>
<protein>
    <recommendedName>
        <fullName evidence="2">Glycosyltransferase 2-like domain-containing protein</fullName>
    </recommendedName>
</protein>
<accession>A0A1F8F1G3</accession>
<evidence type="ECO:0000256" key="1">
    <source>
        <dbReference type="SAM" id="Phobius"/>
    </source>
</evidence>
<evidence type="ECO:0000259" key="2">
    <source>
        <dbReference type="Pfam" id="PF00535"/>
    </source>
</evidence>
<sequence>MLICYDFDDDDTLPAVKAGADAYRALTVEFVRNRSRGAHAAVMSGFAASSFPYVLMYPADDDYNAAILDRMVERAKDGAEVVCASRFMPGGSMVGCPFLKALLVRVGNGALYYLARVPTRDATNGFRLFSRRVITKIPIESTEGFCYSIELLVKTHRRRWRIDEVPAHWFERRQGQSRFRIMRWLPAYMRWCLYAFFTTYWFNLVTNKVD</sequence>
<comment type="caution">
    <text evidence="3">The sequence shown here is derived from an EMBL/GenBank/DDBJ whole genome shotgun (WGS) entry which is preliminary data.</text>
</comment>
<dbReference type="Gene3D" id="3.90.550.10">
    <property type="entry name" value="Spore Coat Polysaccharide Biosynthesis Protein SpsA, Chain A"/>
    <property type="match status" value="1"/>
</dbReference>
<dbReference type="SUPFAM" id="SSF53448">
    <property type="entry name" value="Nucleotide-diphospho-sugar transferases"/>
    <property type="match status" value="1"/>
</dbReference>
<dbReference type="InterPro" id="IPR050256">
    <property type="entry name" value="Glycosyltransferase_2"/>
</dbReference>
<dbReference type="Pfam" id="PF00535">
    <property type="entry name" value="Glycos_transf_2"/>
    <property type="match status" value="1"/>
</dbReference>
<keyword evidence="1" id="KW-1133">Transmembrane helix</keyword>
<dbReference type="InterPro" id="IPR001173">
    <property type="entry name" value="Glyco_trans_2-like"/>
</dbReference>
<keyword evidence="1" id="KW-0812">Transmembrane</keyword>
<feature type="transmembrane region" description="Helical" evidence="1">
    <location>
        <begin position="181"/>
        <end position="202"/>
    </location>
</feature>
<feature type="domain" description="Glycosyltransferase 2-like" evidence="2">
    <location>
        <begin position="6"/>
        <end position="134"/>
    </location>
</feature>
<dbReference type="PANTHER" id="PTHR48090">
    <property type="entry name" value="UNDECAPRENYL-PHOSPHATE 4-DEOXY-4-FORMAMIDO-L-ARABINOSE TRANSFERASE-RELATED"/>
    <property type="match status" value="1"/>
</dbReference>
<keyword evidence="1" id="KW-0472">Membrane</keyword>
<dbReference type="AlphaFoldDB" id="A0A1F8F1G3"/>
<gene>
    <name evidence="3" type="ORF">A2669_02685</name>
</gene>
<proteinExistence type="predicted"/>
<name>A0A1F8F1G3_9BACT</name>